<dbReference type="PROSITE" id="PS51143">
    <property type="entry name" value="MT_A70"/>
    <property type="match status" value="1"/>
</dbReference>
<dbReference type="Proteomes" id="UP000025227">
    <property type="component" value="Unplaced"/>
</dbReference>
<dbReference type="PANTHER" id="PTHR12829">
    <property type="entry name" value="N6-ADENOSINE-METHYLTRANSFERASE"/>
    <property type="match status" value="1"/>
</dbReference>
<protein>
    <submittedName>
        <fullName evidence="3">Methyltransferase-like protein 4</fullName>
    </submittedName>
</protein>
<dbReference type="PANTHER" id="PTHR12829:SF4">
    <property type="entry name" value="N(6)-ADENINE-SPECIFIC METHYLTRANSFERASE METTL4"/>
    <property type="match status" value="1"/>
</dbReference>
<sequence length="389" mass="43925">MLDFHVFSSEAFDIIQDTAYYNAIYKDIGVQLDAQLFAINGPFMLDSQFEASKRPDRRVRKRKRQSWQNAKNVEEINRIEKLSKDIHAEGLRIAFFSAQVVKDNNHQAREKAREVCDRSIKMYRPATIASNEIITLSDNSPFILEEEFCMLNSWYKNDSDHCIRLQLSGRRSDSTTTHYVPPGATFHIGSVSDVRNFASINGLLFDLVVIDPPWNNLCVKRQQSYVTCESPLDSVDLDCLAPTGLVAVWITNKKGIEGELDAFFRQWKLTRLATFIWLKVTLEGDPVCPFNEGHKLPYERLVFASRAECSTLYSAISSSDGKVFASVPMAVPSRKPPVLPIVKQYGVVAKQPLELFARSLSPQTVSVGYEALLLQSSLCLISLNKDNEG</sequence>
<dbReference type="PROSITE" id="PS00092">
    <property type="entry name" value="N6_MTASE"/>
    <property type="match status" value="1"/>
</dbReference>
<dbReference type="SUPFAM" id="SSF53335">
    <property type="entry name" value="S-adenosyl-L-methionine-dependent methyltransferases"/>
    <property type="match status" value="1"/>
</dbReference>
<reference evidence="3" key="1">
    <citation type="submission" date="2020-12" db="UniProtKB">
        <authorList>
            <consortium name="WormBaseParasite"/>
        </authorList>
    </citation>
    <scope>IDENTIFICATION</scope>
    <source>
        <strain evidence="3">MHco3</strain>
    </source>
</reference>
<evidence type="ECO:0000313" key="2">
    <source>
        <dbReference type="Proteomes" id="UP000025227"/>
    </source>
</evidence>
<dbReference type="OMA" id="WRWLKVT"/>
<dbReference type="Pfam" id="PF05063">
    <property type="entry name" value="MT-A70"/>
    <property type="match status" value="1"/>
</dbReference>
<keyword evidence="2" id="KW-1185">Reference proteome</keyword>
<dbReference type="GO" id="GO:0032259">
    <property type="term" value="P:methylation"/>
    <property type="evidence" value="ECO:0007669"/>
    <property type="project" value="InterPro"/>
</dbReference>
<evidence type="ECO:0000313" key="3">
    <source>
        <dbReference type="WBParaSite" id="HCON_00058590-00001"/>
    </source>
</evidence>
<name>A0A7I5E810_HAECO</name>
<dbReference type="InterPro" id="IPR007757">
    <property type="entry name" value="MT-A70-like"/>
</dbReference>
<accession>A0A7I5E810</accession>
<dbReference type="AlphaFoldDB" id="A0A7I5E810"/>
<organism evidence="2 3">
    <name type="scientific">Haemonchus contortus</name>
    <name type="common">Barber pole worm</name>
    <dbReference type="NCBI Taxonomy" id="6289"/>
    <lineage>
        <taxon>Eukaryota</taxon>
        <taxon>Metazoa</taxon>
        <taxon>Ecdysozoa</taxon>
        <taxon>Nematoda</taxon>
        <taxon>Chromadorea</taxon>
        <taxon>Rhabditida</taxon>
        <taxon>Rhabditina</taxon>
        <taxon>Rhabditomorpha</taxon>
        <taxon>Strongyloidea</taxon>
        <taxon>Trichostrongylidae</taxon>
        <taxon>Haemonchus</taxon>
    </lineage>
</organism>
<dbReference type="GO" id="GO:0005634">
    <property type="term" value="C:nucleus"/>
    <property type="evidence" value="ECO:0007669"/>
    <property type="project" value="TreeGrafter"/>
</dbReference>
<dbReference type="InterPro" id="IPR002052">
    <property type="entry name" value="DNA_methylase_N6_adenine_CS"/>
</dbReference>
<evidence type="ECO:0000256" key="1">
    <source>
        <dbReference type="PROSITE-ProRule" id="PRU00489"/>
    </source>
</evidence>
<dbReference type="GO" id="GO:0008168">
    <property type="term" value="F:methyltransferase activity"/>
    <property type="evidence" value="ECO:0007669"/>
    <property type="project" value="InterPro"/>
</dbReference>
<dbReference type="InterPro" id="IPR029063">
    <property type="entry name" value="SAM-dependent_MTases_sf"/>
</dbReference>
<comment type="similarity">
    <text evidence="1">Belongs to the MT-A70-like family.</text>
</comment>
<dbReference type="OrthoDB" id="61116at2759"/>
<dbReference type="WBParaSite" id="HCON_00058590-00001">
    <property type="protein sequence ID" value="HCON_00058590-00001"/>
    <property type="gene ID" value="HCON_00058590"/>
</dbReference>
<dbReference type="GO" id="GO:0003676">
    <property type="term" value="F:nucleic acid binding"/>
    <property type="evidence" value="ECO:0007669"/>
    <property type="project" value="InterPro"/>
</dbReference>
<proteinExistence type="inferred from homology"/>